<dbReference type="Proteomes" id="UP000245489">
    <property type="component" value="Unassembled WGS sequence"/>
</dbReference>
<evidence type="ECO:0000256" key="1">
    <source>
        <dbReference type="SAM" id="Phobius"/>
    </source>
</evidence>
<dbReference type="Pfam" id="PF00873">
    <property type="entry name" value="ACR_tran"/>
    <property type="match status" value="2"/>
</dbReference>
<keyword evidence="1" id="KW-1133">Transmembrane helix</keyword>
<name>A0A316DFK2_9BACT</name>
<feature type="transmembrane region" description="Helical" evidence="1">
    <location>
        <begin position="347"/>
        <end position="364"/>
    </location>
</feature>
<dbReference type="GO" id="GO:0042910">
    <property type="term" value="F:xenobiotic transmembrane transporter activity"/>
    <property type="evidence" value="ECO:0007669"/>
    <property type="project" value="TreeGrafter"/>
</dbReference>
<comment type="caution">
    <text evidence="2">The sequence shown here is derived from an EMBL/GenBank/DDBJ whole genome shotgun (WGS) entry which is preliminary data.</text>
</comment>
<feature type="transmembrane region" description="Helical" evidence="1">
    <location>
        <begin position="1000"/>
        <end position="1020"/>
    </location>
</feature>
<evidence type="ECO:0000313" key="2">
    <source>
        <dbReference type="EMBL" id="PWK17067.1"/>
    </source>
</evidence>
<feature type="transmembrane region" description="Helical" evidence="1">
    <location>
        <begin position="958"/>
        <end position="979"/>
    </location>
</feature>
<keyword evidence="1" id="KW-0812">Transmembrane</keyword>
<dbReference type="PANTHER" id="PTHR32063:SF0">
    <property type="entry name" value="SWARMING MOTILITY PROTEIN SWRC"/>
    <property type="match status" value="1"/>
</dbReference>
<protein>
    <submittedName>
        <fullName evidence="2">Multidrug efflux pump subunit AcrB</fullName>
    </submittedName>
</protein>
<reference evidence="2 3" key="1">
    <citation type="submission" date="2018-05" db="EMBL/GenBank/DDBJ databases">
        <title>Genomic Encyclopedia of Archaeal and Bacterial Type Strains, Phase II (KMG-II): from individual species to whole genera.</title>
        <authorList>
            <person name="Goeker M."/>
        </authorList>
    </citation>
    <scope>NUCLEOTIDE SEQUENCE [LARGE SCALE GENOMIC DNA]</scope>
    <source>
        <strain evidence="2 3">DSM 22214</strain>
    </source>
</reference>
<dbReference type="Gene3D" id="3.30.70.1320">
    <property type="entry name" value="Multidrug efflux transporter AcrB pore domain like"/>
    <property type="match status" value="1"/>
</dbReference>
<dbReference type="EMBL" id="QGGO01000038">
    <property type="protein sequence ID" value="PWK17067.1"/>
    <property type="molecule type" value="Genomic_DNA"/>
</dbReference>
<feature type="transmembrane region" description="Helical" evidence="1">
    <location>
        <begin position="432"/>
        <end position="452"/>
    </location>
</feature>
<keyword evidence="1" id="KW-0472">Membrane</keyword>
<feature type="transmembrane region" description="Helical" evidence="1">
    <location>
        <begin position="464"/>
        <end position="486"/>
    </location>
</feature>
<dbReference type="SUPFAM" id="SSF82693">
    <property type="entry name" value="Multidrug efflux transporter AcrB pore domain, PN1, PN2, PC1 and PC2 subdomains"/>
    <property type="match status" value="2"/>
</dbReference>
<feature type="transmembrane region" description="Helical" evidence="1">
    <location>
        <begin position="513"/>
        <end position="542"/>
    </location>
</feature>
<feature type="transmembrane region" description="Helical" evidence="1">
    <location>
        <begin position="1026"/>
        <end position="1053"/>
    </location>
</feature>
<dbReference type="OrthoDB" id="9809409at2"/>
<feature type="transmembrane region" description="Helical" evidence="1">
    <location>
        <begin position="399"/>
        <end position="420"/>
    </location>
</feature>
<evidence type="ECO:0000313" key="3">
    <source>
        <dbReference type="Proteomes" id="UP000245489"/>
    </source>
</evidence>
<feature type="transmembrane region" description="Helical" evidence="1">
    <location>
        <begin position="901"/>
        <end position="919"/>
    </location>
</feature>
<dbReference type="GO" id="GO:0005886">
    <property type="term" value="C:plasma membrane"/>
    <property type="evidence" value="ECO:0007669"/>
    <property type="project" value="TreeGrafter"/>
</dbReference>
<dbReference type="SUPFAM" id="SSF82866">
    <property type="entry name" value="Multidrug efflux transporter AcrB transmembrane domain"/>
    <property type="match status" value="2"/>
</dbReference>
<proteinExistence type="predicted"/>
<feature type="transmembrane region" description="Helical" evidence="1">
    <location>
        <begin position="371"/>
        <end position="393"/>
    </location>
</feature>
<sequence length="1056" mass="121044">MKKSSYSLLTSFVVLSIIGIALIPKLSIQLNPSKTSGSITVSYYWGSVSPEVLERQVSAKLEGAFSTLQGIAKLSSASGYGNGYITIEIDKSADLDQLRFEVATLVRQLYPQLPKEVSYPIISLNSPDQETQQKPLMSLQFNGQASLSDLKVYAEEQLKPKLAQIEGIYTVNVYGGNRQEWVLTYNRSQLENLQMSESEIIKAIKNQYQQSSLGLVRNGEGQQMNVILSPKSQDILSPKSVEEISKDLEKIALPLREKDTKNLGRVIHLSDILKVSRNEQPIEEFYRINGKNAVTLVIQADIGANQLSLSKAIRVKLAEIAKTLPPTYQTNIEYDATEYIRENLDKIWVQSGLAILILLVFVGLTTRSWRYTMVILLSLIVNLALSFIIFYFLKIEIHLYSLAAITTSLGILIDNTIVMIDHYRRYKNLNVFMALLGATLTTIAGLTVIWFLPEETKLDLLDFAVVMIIVLGISLLVALFFVPALIERIGMSPDNQEIKRIKKLRKISKMSRIYTKIILFFLRFRKISFVLMFLAFGLPVFMLPNRLEETHPLAKYYNPSIGSEYYQENIQPTVNKVFGGSLRLFVNYVYEKSYYSKNERTSLYVNAGLPNQATIEQMNELYLRVESYLSQFKEIDRFITRIYNGQNGSMTIYFKPEYEKGSFPYILKNRMIAFSTEMSGINWDIYGVGQGFSQSLDENSTPTFNVIMHGYNYNELERQVTLLKKRLEVHPRIQEVNINKSLNFWNNKSLYEFVLETDPKHLALYGRTNAEVYEYLQRQNIRSRPDIYQLMNGEYEQIKVVPDDSKNFDVWSLMNQSVKVEKNVVKLSDFAKSEKQKISPEIHKENQEYLRMVSFEYFGSQNFGEKFLDKTLAEIRAELPLGYTVKKTSYDWYSEEAKQQYWLIGLVIVLIYIICAIIFESLLQPLALIMLIPISFIGVFLIFYWFDFNFDQGGYASFVLLSGNVVCAAIFIIAEFNNLQKLHPTAKPFKLYIKAYNHKIIPILLTVLSTVVGLIPFLIYGQNEVFWFALGAGTIGGLMMSLIGIILYLPLFLRFR</sequence>
<keyword evidence="3" id="KW-1185">Reference proteome</keyword>
<dbReference type="InterPro" id="IPR027463">
    <property type="entry name" value="AcrB_DN_DC_subdom"/>
</dbReference>
<feature type="transmembrane region" description="Helical" evidence="1">
    <location>
        <begin position="926"/>
        <end position="946"/>
    </location>
</feature>
<dbReference type="RefSeq" id="WP_109745167.1">
    <property type="nucleotide sequence ID" value="NZ_QGGO01000038.1"/>
</dbReference>
<dbReference type="Gene3D" id="3.30.2090.10">
    <property type="entry name" value="Multidrug efflux transporter AcrB TolC docking domain, DN and DC subdomains"/>
    <property type="match status" value="2"/>
</dbReference>
<gene>
    <name evidence="2" type="ORF">LV89_04518</name>
</gene>
<dbReference type="Gene3D" id="3.30.70.1430">
    <property type="entry name" value="Multidrug efflux transporter AcrB pore domain"/>
    <property type="match status" value="2"/>
</dbReference>
<dbReference type="AlphaFoldDB" id="A0A316DFK2"/>
<dbReference type="Gene3D" id="1.20.1640.10">
    <property type="entry name" value="Multidrug efflux transporter AcrB transmembrane domain"/>
    <property type="match status" value="3"/>
</dbReference>
<accession>A0A316DFK2</accession>
<dbReference type="InterPro" id="IPR001036">
    <property type="entry name" value="Acrflvin-R"/>
</dbReference>
<organism evidence="2 3">
    <name type="scientific">Arcicella aurantiaca</name>
    <dbReference type="NCBI Taxonomy" id="591202"/>
    <lineage>
        <taxon>Bacteria</taxon>
        <taxon>Pseudomonadati</taxon>
        <taxon>Bacteroidota</taxon>
        <taxon>Cytophagia</taxon>
        <taxon>Cytophagales</taxon>
        <taxon>Flectobacillaceae</taxon>
        <taxon>Arcicella</taxon>
    </lineage>
</organism>
<dbReference type="Gene3D" id="3.30.70.1440">
    <property type="entry name" value="Multidrug efflux transporter AcrB pore domain"/>
    <property type="match status" value="1"/>
</dbReference>
<dbReference type="PANTHER" id="PTHR32063">
    <property type="match status" value="1"/>
</dbReference>